<feature type="binding site" evidence="14">
    <location>
        <position position="42"/>
    </location>
    <ligand>
        <name>L-threonine</name>
        <dbReference type="ChEBI" id="CHEBI:57926"/>
    </ligand>
</feature>
<comment type="catalytic activity">
    <reaction evidence="12 13">
        <text>L-threonine + hydrogencarbonate + ATP = L-threonylcarbamoyladenylate + diphosphate + H2O</text>
        <dbReference type="Rhea" id="RHEA:36407"/>
        <dbReference type="ChEBI" id="CHEBI:15377"/>
        <dbReference type="ChEBI" id="CHEBI:17544"/>
        <dbReference type="ChEBI" id="CHEBI:30616"/>
        <dbReference type="ChEBI" id="CHEBI:33019"/>
        <dbReference type="ChEBI" id="CHEBI:57926"/>
        <dbReference type="ChEBI" id="CHEBI:73682"/>
        <dbReference type="EC" id="2.7.7.87"/>
    </reaction>
</comment>
<evidence type="ECO:0000256" key="6">
    <source>
        <dbReference type="ARBA" id="ARBA00022679"/>
    </source>
</evidence>
<evidence type="ECO:0000256" key="9">
    <source>
        <dbReference type="ARBA" id="ARBA00022741"/>
    </source>
</evidence>
<dbReference type="InterPro" id="IPR038385">
    <property type="entry name" value="Sua5/YwlC_C"/>
</dbReference>
<dbReference type="SUPFAM" id="SSF55821">
    <property type="entry name" value="YrdC/RibB"/>
    <property type="match status" value="1"/>
</dbReference>
<comment type="subcellular location">
    <subcellularLocation>
        <location evidence="1 13">Cytoplasm</location>
    </subcellularLocation>
</comment>
<evidence type="ECO:0000259" key="15">
    <source>
        <dbReference type="PROSITE" id="PS51163"/>
    </source>
</evidence>
<comment type="similarity">
    <text evidence="2 13">Belongs to the SUA5 family.</text>
</comment>
<comment type="caution">
    <text evidence="16">The sequence shown here is derived from an EMBL/GenBank/DDBJ whole genome shotgun (WGS) entry which is preliminary data.</text>
</comment>
<dbReference type="Pfam" id="PF01300">
    <property type="entry name" value="Sua5_yciO_yrdC"/>
    <property type="match status" value="1"/>
</dbReference>
<feature type="binding site" evidence="14">
    <location>
        <position position="245"/>
    </location>
    <ligand>
        <name>ATP</name>
        <dbReference type="ChEBI" id="CHEBI:30616"/>
    </ligand>
</feature>
<gene>
    <name evidence="16" type="ORF">C7378_0378</name>
</gene>
<dbReference type="InterPro" id="IPR006070">
    <property type="entry name" value="Sua5-like_dom"/>
</dbReference>
<feature type="binding site" evidence="14">
    <location>
        <position position="158"/>
    </location>
    <ligand>
        <name>ATP</name>
        <dbReference type="ChEBI" id="CHEBI:30616"/>
    </ligand>
</feature>
<dbReference type="GO" id="GO:0006450">
    <property type="term" value="P:regulation of translational fidelity"/>
    <property type="evidence" value="ECO:0007669"/>
    <property type="project" value="TreeGrafter"/>
</dbReference>
<dbReference type="InterPro" id="IPR050156">
    <property type="entry name" value="TC-AMP_synthase_SUA5"/>
</dbReference>
<evidence type="ECO:0000256" key="5">
    <source>
        <dbReference type="ARBA" id="ARBA00022490"/>
    </source>
</evidence>
<dbReference type="Gene3D" id="3.40.50.11030">
    <property type="entry name" value="Threonylcarbamoyl-AMP synthase, C-terminal domain"/>
    <property type="match status" value="1"/>
</dbReference>
<dbReference type="InterPro" id="IPR005145">
    <property type="entry name" value="Sua5_C"/>
</dbReference>
<evidence type="ECO:0000256" key="8">
    <source>
        <dbReference type="ARBA" id="ARBA00022695"/>
    </source>
</evidence>
<evidence type="ECO:0000256" key="7">
    <source>
        <dbReference type="ARBA" id="ARBA00022694"/>
    </source>
</evidence>
<dbReference type="RefSeq" id="WP_243647993.1">
    <property type="nucleotide sequence ID" value="NZ_SMGK01000001.1"/>
</dbReference>
<evidence type="ECO:0000313" key="16">
    <source>
        <dbReference type="EMBL" id="TCK75395.1"/>
    </source>
</evidence>
<evidence type="ECO:0000313" key="17">
    <source>
        <dbReference type="Proteomes" id="UP000295210"/>
    </source>
</evidence>
<comment type="function">
    <text evidence="13">Required for the formation of a threonylcarbamoyl group on adenosine at position 37 (t(6)A37) in tRNAs that read codons beginning with adenine.</text>
</comment>
<feature type="binding site" evidence="14">
    <location>
        <position position="150"/>
    </location>
    <ligand>
        <name>ATP</name>
        <dbReference type="ChEBI" id="CHEBI:30616"/>
    </ligand>
</feature>
<feature type="binding site" evidence="14">
    <location>
        <position position="128"/>
    </location>
    <ligand>
        <name>L-threonine</name>
        <dbReference type="ChEBI" id="CHEBI:57926"/>
    </ligand>
</feature>
<feature type="binding site" evidence="14">
    <location>
        <position position="188"/>
    </location>
    <ligand>
        <name>L-threonine</name>
        <dbReference type="ChEBI" id="CHEBI:57926"/>
    </ligand>
</feature>
<proteinExistence type="inferred from homology"/>
<dbReference type="InterPro" id="IPR010923">
    <property type="entry name" value="T(6)A37_SUA5"/>
</dbReference>
<dbReference type="GO" id="GO:0005524">
    <property type="term" value="F:ATP binding"/>
    <property type="evidence" value="ECO:0007669"/>
    <property type="project" value="UniProtKB-UniRule"/>
</dbReference>
<dbReference type="NCBIfam" id="TIGR00057">
    <property type="entry name" value="L-threonylcarbamoyladenylate synthase"/>
    <property type="match status" value="1"/>
</dbReference>
<dbReference type="FunFam" id="3.90.870.10:FF:000009">
    <property type="entry name" value="Threonylcarbamoyl-AMP synthase, putative"/>
    <property type="match status" value="1"/>
</dbReference>
<feature type="binding site" evidence="14">
    <location>
        <position position="65"/>
    </location>
    <ligand>
        <name>ATP</name>
        <dbReference type="ChEBI" id="CHEBI:30616"/>
    </ligand>
</feature>
<keyword evidence="5 13" id="KW-0963">Cytoplasm</keyword>
<dbReference type="PANTHER" id="PTHR17490:SF16">
    <property type="entry name" value="THREONYLCARBAMOYL-AMP SYNTHASE"/>
    <property type="match status" value="1"/>
</dbReference>
<keyword evidence="7 13" id="KW-0819">tRNA processing</keyword>
<feature type="binding site" evidence="14">
    <location>
        <position position="202"/>
    </location>
    <ligand>
        <name>ATP</name>
        <dbReference type="ChEBI" id="CHEBI:30616"/>
    </ligand>
</feature>
<keyword evidence="9 13" id="KW-0547">Nucleotide-binding</keyword>
<feature type="binding site" evidence="14">
    <location>
        <position position="148"/>
    </location>
    <ligand>
        <name>L-threonine</name>
        <dbReference type="ChEBI" id="CHEBI:57926"/>
    </ligand>
</feature>
<evidence type="ECO:0000256" key="2">
    <source>
        <dbReference type="ARBA" id="ARBA00007663"/>
    </source>
</evidence>
<organism evidence="16 17">
    <name type="scientific">Acidipila rosea</name>
    <dbReference type="NCBI Taxonomy" id="768535"/>
    <lineage>
        <taxon>Bacteria</taxon>
        <taxon>Pseudomonadati</taxon>
        <taxon>Acidobacteriota</taxon>
        <taxon>Terriglobia</taxon>
        <taxon>Terriglobales</taxon>
        <taxon>Acidobacteriaceae</taxon>
        <taxon>Acidipila</taxon>
    </lineage>
</organism>
<accession>A0A4R1LAP3</accession>
<dbReference type="EC" id="2.7.7.87" evidence="3 13"/>
<sequence length="354" mass="37585">MPDTLHLIVDPAALDSPLSRAAIDRAAAILRSGGTVAFPTETVYGLGANALDPEAVAKIFAAKQRPSWDPLIVHIADLSMLDQVASGISENARRLMNVFWPGPLTLLLPRARGIQDIVTAGRPLVGVRMPEHPVALALIRAAGVPLAAPSANTFGRTSPTLASHVAEDLDGRIDAILDGGETTHGLESTVVDACVDPCILYRPGVITLEQLRAVCTDAVAFKETPRTRATAPEALPSPGVGLRHYAPRARLVLVGNSDEAQYTEFRAAAQEANIQGTRLGLMLADSFQLAAAGIDATLYRWGHWGDPEELAQRLFAGLRFLDKAGVEMILCPLPAAEGVGIAIRDRLEKAARTS</sequence>
<evidence type="ECO:0000256" key="1">
    <source>
        <dbReference type="ARBA" id="ARBA00004496"/>
    </source>
</evidence>
<keyword evidence="17" id="KW-1185">Reference proteome</keyword>
<evidence type="ECO:0000256" key="13">
    <source>
        <dbReference type="PIRNR" id="PIRNR004930"/>
    </source>
</evidence>
<dbReference type="InterPro" id="IPR017945">
    <property type="entry name" value="DHBP_synth_RibB-like_a/b_dom"/>
</dbReference>
<keyword evidence="10 13" id="KW-0067">ATP-binding</keyword>
<dbReference type="GO" id="GO:0005737">
    <property type="term" value="C:cytoplasm"/>
    <property type="evidence" value="ECO:0007669"/>
    <property type="project" value="UniProtKB-SubCell"/>
</dbReference>
<dbReference type="PANTHER" id="PTHR17490">
    <property type="entry name" value="SUA5"/>
    <property type="match status" value="1"/>
</dbReference>
<dbReference type="GO" id="GO:0061710">
    <property type="term" value="F:L-threonylcarbamoyladenylate synthase"/>
    <property type="evidence" value="ECO:0007669"/>
    <property type="project" value="UniProtKB-EC"/>
</dbReference>
<evidence type="ECO:0000256" key="3">
    <source>
        <dbReference type="ARBA" id="ARBA00012584"/>
    </source>
</evidence>
<keyword evidence="8 13" id="KW-0548">Nucleotidyltransferase</keyword>
<dbReference type="GO" id="GO:0008033">
    <property type="term" value="P:tRNA processing"/>
    <property type="evidence" value="ECO:0007669"/>
    <property type="project" value="UniProtKB-KW"/>
</dbReference>
<dbReference type="PROSITE" id="PS51163">
    <property type="entry name" value="YRDC"/>
    <property type="match status" value="1"/>
</dbReference>
<feature type="binding site" evidence="14">
    <location>
        <position position="74"/>
    </location>
    <ligand>
        <name>L-threonine</name>
        <dbReference type="ChEBI" id="CHEBI:57926"/>
    </ligand>
</feature>
<dbReference type="Gene3D" id="3.90.870.10">
    <property type="entry name" value="DHBP synthase"/>
    <property type="match status" value="1"/>
</dbReference>
<dbReference type="EMBL" id="SMGK01000001">
    <property type="protein sequence ID" value="TCK75395.1"/>
    <property type="molecule type" value="Genomic_DNA"/>
</dbReference>
<evidence type="ECO:0000256" key="10">
    <source>
        <dbReference type="ARBA" id="ARBA00022840"/>
    </source>
</evidence>
<dbReference type="Proteomes" id="UP000295210">
    <property type="component" value="Unassembled WGS sequence"/>
</dbReference>
<evidence type="ECO:0000256" key="14">
    <source>
        <dbReference type="PIRSR" id="PIRSR004930-1"/>
    </source>
</evidence>
<feature type="domain" description="YrdC-like" evidence="15">
    <location>
        <begin position="20"/>
        <end position="206"/>
    </location>
</feature>
<dbReference type="Pfam" id="PF03481">
    <property type="entry name" value="Sua5_C"/>
    <property type="match status" value="1"/>
</dbReference>
<name>A0A4R1LAP3_9BACT</name>
<dbReference type="PIRSF" id="PIRSF004930">
    <property type="entry name" value="Tln_factor_SUA5"/>
    <property type="match status" value="1"/>
</dbReference>
<evidence type="ECO:0000256" key="11">
    <source>
        <dbReference type="ARBA" id="ARBA00029774"/>
    </source>
</evidence>
<keyword evidence="6 13" id="KW-0808">Transferase</keyword>
<dbReference type="AlphaFoldDB" id="A0A4R1LAP3"/>
<evidence type="ECO:0000256" key="12">
    <source>
        <dbReference type="ARBA" id="ARBA00048366"/>
    </source>
</evidence>
<protein>
    <recommendedName>
        <fullName evidence="4 13">Threonylcarbamoyl-AMP synthase</fullName>
        <shortName evidence="13">TC-AMP synthase</shortName>
        <ecNumber evidence="3 13">2.7.7.87</ecNumber>
    </recommendedName>
    <alternativeName>
        <fullName evidence="11 13">L-threonylcarbamoyladenylate synthase</fullName>
    </alternativeName>
</protein>
<evidence type="ECO:0000256" key="4">
    <source>
        <dbReference type="ARBA" id="ARBA00015492"/>
    </source>
</evidence>
<dbReference type="GO" id="GO:0003725">
    <property type="term" value="F:double-stranded RNA binding"/>
    <property type="evidence" value="ECO:0007669"/>
    <property type="project" value="UniProtKB-UniRule"/>
</dbReference>
<dbReference type="GO" id="GO:0000049">
    <property type="term" value="F:tRNA binding"/>
    <property type="evidence" value="ECO:0007669"/>
    <property type="project" value="TreeGrafter"/>
</dbReference>
<reference evidence="16 17" key="1">
    <citation type="submission" date="2019-03" db="EMBL/GenBank/DDBJ databases">
        <title>Genomic Encyclopedia of Type Strains, Phase IV (KMG-IV): sequencing the most valuable type-strain genomes for metagenomic binning, comparative biology and taxonomic classification.</title>
        <authorList>
            <person name="Goeker M."/>
        </authorList>
    </citation>
    <scope>NUCLEOTIDE SEQUENCE [LARGE SCALE GENOMIC DNA]</scope>
    <source>
        <strain evidence="16 17">DSM 103428</strain>
    </source>
</reference>